<dbReference type="Proteomes" id="UP000887579">
    <property type="component" value="Unplaced"/>
</dbReference>
<evidence type="ECO:0000313" key="1">
    <source>
        <dbReference type="Proteomes" id="UP000887579"/>
    </source>
</evidence>
<protein>
    <submittedName>
        <fullName evidence="2">Uncharacterized protein</fullName>
    </submittedName>
</protein>
<accession>A0AC34FFK5</accession>
<reference evidence="2" key="1">
    <citation type="submission" date="2022-11" db="UniProtKB">
        <authorList>
            <consortium name="WormBaseParasite"/>
        </authorList>
    </citation>
    <scope>IDENTIFICATION</scope>
</reference>
<proteinExistence type="predicted"/>
<name>A0AC34FFK5_9BILA</name>
<dbReference type="WBParaSite" id="ES5_v2.g15959.t1">
    <property type="protein sequence ID" value="ES5_v2.g15959.t1"/>
    <property type="gene ID" value="ES5_v2.g15959"/>
</dbReference>
<sequence>MLVSHKADTQEADVENLSTIWHPTRDFLAVSNYKSNDGGDVGFFTKQGGKSFFKSKKKAAARPSVIAWHNREPILIIGWDSGKLSIVDPVKGVEEDIPGGTEIDEICGIHWNSETGTLLVADLKSRLSLFKIDIKEFSKSKFLHKATIREEIPQTLAVKAVKIKPTSANFATRKLAKQEAFNEGDEMLLNALAETKRRTNITSADENIYVKDNTETFTVYFIGCTKGGIYSFDEEGNFTKAFQCDNGVLQILNIPESDLLVVKLTGKKNHFNLLLIESSTVAMCYGEREIRIWDLKGGDNALFRLNADKGYDNKDDIVCLSYSAKKNMISAGTSEGKIARWKRRRDLKNQGLDQQWKLQNSVETDCHIVSLNWSPTTAALVVNSINSVTIFRDEGIHVVFDQTYAAIQKSSTVISLIRLIHPLEAQDISLPFAVKGFRLSGKFITVWDEENVHIYEIKDSNDAPISITSSANFTCSAKDATVFGAMVIVLEANKLDIRTFQGTIRQTLGFREIEGLPILMDFNGKYMAVATTNGYLAVYDLSGKDIKQQFHSSQFSKTVPDFDKFLMIRVNSAGNRISFTATQKNDEIFERLSIWDGETDSVGYFSFQYGITDQQQYEAEAEQAKPAEAEQAKPGERPKTAAIRKIEREQSRFRLAEHYPGNHVWDKIDPRIWKMESEEEDDPGVERSIARLLLRKTLREFVGLDENDSQAIGAMLDFSFYLCMGQMDNAFKSIKYIKNESVWDHMARMCVKTRRMDVARVCLGNMQNSRAARNVRLSIERGDSADIQAAQLAIELGMIEEAKTIYYSIGRYDMINKILQTEYKWDEAFKIAEKYDRINLRNTYYNYAKYLEANGALEPALENYEMSGTQKIEVPRALFMNPKVLEIYVKRRRDPDLQKWWAHYLESIGDVSTAKNFYHISGEYLNVVRLLCMEDQLNEAASIVDETGNKAAAFHLAQQYEIRGNVEEAVNYFSKAHAYGSAIRLAKEHDMIDKLANLALQAGGSDLVEAAKFYEDRDGHTDKAVMLYHKAGMIGRALDLAFRTEQHSALDLIVQELNEKSDPRILERAAQFFAANQQDRKAIQLLAYAGKYSEAINLCRERNVVVNEELAELLTPPKGEKSMAQSRNQMLEEVAKCCLHQGNYHFAAKKFTQAGNKIEAMRALLKSGDTPKIILFTNTARNKDIYRMAGNYLQTLSWHDDMDLMRSIESFYVKGNALESLSAFYKACADVEIDEYKDYEKGLNAYVEALNTINKKIAKDGGTDPRALNMQEELKEHIEKIQRFIKAKR</sequence>
<organism evidence="1 2">
    <name type="scientific">Panagrolaimus sp. ES5</name>
    <dbReference type="NCBI Taxonomy" id="591445"/>
    <lineage>
        <taxon>Eukaryota</taxon>
        <taxon>Metazoa</taxon>
        <taxon>Ecdysozoa</taxon>
        <taxon>Nematoda</taxon>
        <taxon>Chromadorea</taxon>
        <taxon>Rhabditida</taxon>
        <taxon>Tylenchina</taxon>
        <taxon>Panagrolaimomorpha</taxon>
        <taxon>Panagrolaimoidea</taxon>
        <taxon>Panagrolaimidae</taxon>
        <taxon>Panagrolaimus</taxon>
    </lineage>
</organism>
<evidence type="ECO:0000313" key="2">
    <source>
        <dbReference type="WBParaSite" id="ES5_v2.g15959.t1"/>
    </source>
</evidence>